<name>A0ABS8UJX6_DATST</name>
<keyword evidence="3" id="KW-1185">Reference proteome</keyword>
<dbReference type="Proteomes" id="UP000823775">
    <property type="component" value="Unassembled WGS sequence"/>
</dbReference>
<dbReference type="EMBL" id="JACEIK010002041">
    <property type="protein sequence ID" value="MCD9558653.1"/>
    <property type="molecule type" value="Genomic_DNA"/>
</dbReference>
<sequence>MKEKGGGGSGRGDETSVRAVAVRDAQIAKQNEIIALLAKHLEEMREEMQKTRDLAKLAITASTPPRNNRRPPPYFPSSNFPMLKTFPVHSVEPVSAILRSLTIDLTIPNPIYTSSS</sequence>
<organism evidence="2 3">
    <name type="scientific">Datura stramonium</name>
    <name type="common">Jimsonweed</name>
    <name type="synonym">Common thornapple</name>
    <dbReference type="NCBI Taxonomy" id="4076"/>
    <lineage>
        <taxon>Eukaryota</taxon>
        <taxon>Viridiplantae</taxon>
        <taxon>Streptophyta</taxon>
        <taxon>Embryophyta</taxon>
        <taxon>Tracheophyta</taxon>
        <taxon>Spermatophyta</taxon>
        <taxon>Magnoliopsida</taxon>
        <taxon>eudicotyledons</taxon>
        <taxon>Gunneridae</taxon>
        <taxon>Pentapetalae</taxon>
        <taxon>asterids</taxon>
        <taxon>lamiids</taxon>
        <taxon>Solanales</taxon>
        <taxon>Solanaceae</taxon>
        <taxon>Solanoideae</taxon>
        <taxon>Datureae</taxon>
        <taxon>Datura</taxon>
    </lineage>
</organism>
<feature type="coiled-coil region" evidence="1">
    <location>
        <begin position="27"/>
        <end position="61"/>
    </location>
</feature>
<gene>
    <name evidence="2" type="ORF">HAX54_016181</name>
</gene>
<evidence type="ECO:0000313" key="3">
    <source>
        <dbReference type="Proteomes" id="UP000823775"/>
    </source>
</evidence>
<comment type="caution">
    <text evidence="2">The sequence shown here is derived from an EMBL/GenBank/DDBJ whole genome shotgun (WGS) entry which is preliminary data.</text>
</comment>
<evidence type="ECO:0000313" key="2">
    <source>
        <dbReference type="EMBL" id="MCD9558653.1"/>
    </source>
</evidence>
<proteinExistence type="predicted"/>
<protein>
    <submittedName>
        <fullName evidence="2">Uncharacterized protein</fullName>
    </submittedName>
</protein>
<evidence type="ECO:0000256" key="1">
    <source>
        <dbReference type="SAM" id="Coils"/>
    </source>
</evidence>
<reference evidence="2 3" key="1">
    <citation type="journal article" date="2021" name="BMC Genomics">
        <title>Datura genome reveals duplications of psychoactive alkaloid biosynthetic genes and high mutation rate following tissue culture.</title>
        <authorList>
            <person name="Rajewski A."/>
            <person name="Carter-House D."/>
            <person name="Stajich J."/>
            <person name="Litt A."/>
        </authorList>
    </citation>
    <scope>NUCLEOTIDE SEQUENCE [LARGE SCALE GENOMIC DNA]</scope>
    <source>
        <strain evidence="2">AR-01</strain>
    </source>
</reference>
<accession>A0ABS8UJX6</accession>
<keyword evidence="1" id="KW-0175">Coiled coil</keyword>